<evidence type="ECO:0000256" key="1">
    <source>
        <dbReference type="SAM" id="MobiDB-lite"/>
    </source>
</evidence>
<organism evidence="2 3">
    <name type="scientific">Zizania palustris</name>
    <name type="common">Northern wild rice</name>
    <dbReference type="NCBI Taxonomy" id="103762"/>
    <lineage>
        <taxon>Eukaryota</taxon>
        <taxon>Viridiplantae</taxon>
        <taxon>Streptophyta</taxon>
        <taxon>Embryophyta</taxon>
        <taxon>Tracheophyta</taxon>
        <taxon>Spermatophyta</taxon>
        <taxon>Magnoliopsida</taxon>
        <taxon>Liliopsida</taxon>
        <taxon>Poales</taxon>
        <taxon>Poaceae</taxon>
        <taxon>BOP clade</taxon>
        <taxon>Oryzoideae</taxon>
        <taxon>Oryzeae</taxon>
        <taxon>Zizaniinae</taxon>
        <taxon>Zizania</taxon>
    </lineage>
</organism>
<name>A0A8J6BTQ6_ZIZPA</name>
<dbReference type="AlphaFoldDB" id="A0A8J6BTQ6"/>
<comment type="caution">
    <text evidence="2">The sequence shown here is derived from an EMBL/GenBank/DDBJ whole genome shotgun (WGS) entry which is preliminary data.</text>
</comment>
<feature type="region of interest" description="Disordered" evidence="1">
    <location>
        <begin position="1"/>
        <end position="53"/>
    </location>
</feature>
<keyword evidence="3" id="KW-1185">Reference proteome</keyword>
<protein>
    <submittedName>
        <fullName evidence="2">Uncharacterized protein</fullName>
    </submittedName>
</protein>
<feature type="region of interest" description="Disordered" evidence="1">
    <location>
        <begin position="73"/>
        <end position="95"/>
    </location>
</feature>
<accession>A0A8J6BTQ6</accession>
<evidence type="ECO:0000313" key="2">
    <source>
        <dbReference type="EMBL" id="KAG8095189.1"/>
    </source>
</evidence>
<reference evidence="2" key="2">
    <citation type="submission" date="2021-02" db="EMBL/GenBank/DDBJ databases">
        <authorList>
            <person name="Kimball J.A."/>
            <person name="Haas M.W."/>
            <person name="Macchietto M."/>
            <person name="Kono T."/>
            <person name="Duquette J."/>
            <person name="Shao M."/>
        </authorList>
    </citation>
    <scope>NUCLEOTIDE SEQUENCE</scope>
    <source>
        <tissue evidence="2">Fresh leaf tissue</tissue>
    </source>
</reference>
<evidence type="ECO:0000313" key="3">
    <source>
        <dbReference type="Proteomes" id="UP000729402"/>
    </source>
</evidence>
<reference evidence="2" key="1">
    <citation type="journal article" date="2021" name="bioRxiv">
        <title>Whole Genome Assembly and Annotation of Northern Wild Rice, Zizania palustris L., Supports a Whole Genome Duplication in the Zizania Genus.</title>
        <authorList>
            <person name="Haas M."/>
            <person name="Kono T."/>
            <person name="Macchietto M."/>
            <person name="Millas R."/>
            <person name="McGilp L."/>
            <person name="Shao M."/>
            <person name="Duquette J."/>
            <person name="Hirsch C.N."/>
            <person name="Kimball J."/>
        </authorList>
    </citation>
    <scope>NUCLEOTIDE SEQUENCE</scope>
    <source>
        <tissue evidence="2">Fresh leaf tissue</tissue>
    </source>
</reference>
<gene>
    <name evidence="2" type="ORF">GUJ93_ZPchr0012g22149</name>
</gene>
<sequence length="119" mass="11705">MPSPYLCETLPSPAPPAVRRRPPSRVARPLCSGGSGRGQHAMRGAGPTAEWGRAAREGGRVWLRVSGARGDPSAGVCGGRGGVGPAPSPHACGRGGGARGWVGEGGMVVAAMAGVAASV</sequence>
<dbReference type="Proteomes" id="UP000729402">
    <property type="component" value="Unassembled WGS sequence"/>
</dbReference>
<proteinExistence type="predicted"/>
<dbReference type="EMBL" id="JAAALK010000080">
    <property type="protein sequence ID" value="KAG8095189.1"/>
    <property type="molecule type" value="Genomic_DNA"/>
</dbReference>